<reference evidence="3 4" key="2">
    <citation type="submission" date="2019-08" db="EMBL/GenBank/DDBJ databases">
        <title>Amycolatopsis acidicola sp. nov., isolated from peat swamp forest soil.</title>
        <authorList>
            <person name="Srisuk N."/>
        </authorList>
    </citation>
    <scope>NUCLEOTIDE SEQUENCE [LARGE SCALE GENOMIC DNA]</scope>
    <source>
        <strain evidence="3 4">TBRC 6029</strain>
    </source>
</reference>
<dbReference type="Gene3D" id="2.30.30.90">
    <property type="match status" value="1"/>
</dbReference>
<dbReference type="EMBL" id="VJWX01000009">
    <property type="protein sequence ID" value="TVT61825.1"/>
    <property type="molecule type" value="Genomic_DNA"/>
</dbReference>
<dbReference type="AlphaFoldDB" id="A0A558DLD5"/>
<sequence>MGLWLGKPMRHTLQCMDADASTLAALPVGSRAVIETPLLDRARVRRLAELGLRAGTEVLVLHRTAGGGRVIAVQDARIALDRSTLRALPARSLPVGPA</sequence>
<reference evidence="3 4" key="1">
    <citation type="submission" date="2019-07" db="EMBL/GenBank/DDBJ databases">
        <authorList>
            <person name="Duangmal K."/>
            <person name="Teo W.F.A."/>
        </authorList>
    </citation>
    <scope>NUCLEOTIDE SEQUENCE [LARGE SCALE GENOMIC DNA]</scope>
    <source>
        <strain evidence="3 4">TBRC 6029</strain>
    </source>
</reference>
<evidence type="ECO:0000313" key="4">
    <source>
        <dbReference type="Proteomes" id="UP000320011"/>
    </source>
</evidence>
<feature type="domain" description="Ferrous iron transporter FeoA-like" evidence="2">
    <location>
        <begin position="21"/>
        <end position="92"/>
    </location>
</feature>
<comment type="caution">
    <text evidence="3">The sequence shown here is derived from an EMBL/GenBank/DDBJ whole genome shotgun (WGS) entry which is preliminary data.</text>
</comment>
<dbReference type="InterPro" id="IPR038157">
    <property type="entry name" value="FeoA_core_dom"/>
</dbReference>
<dbReference type="OrthoDB" id="4420166at2"/>
<dbReference type="InterPro" id="IPR008988">
    <property type="entry name" value="Transcriptional_repressor_C"/>
</dbReference>
<evidence type="ECO:0000313" key="3">
    <source>
        <dbReference type="EMBL" id="TVT61825.1"/>
    </source>
</evidence>
<organism evidence="3 4">
    <name type="scientific">Amycolatopsis rhizosphaerae</name>
    <dbReference type="NCBI Taxonomy" id="2053003"/>
    <lineage>
        <taxon>Bacteria</taxon>
        <taxon>Bacillati</taxon>
        <taxon>Actinomycetota</taxon>
        <taxon>Actinomycetes</taxon>
        <taxon>Pseudonocardiales</taxon>
        <taxon>Pseudonocardiaceae</taxon>
        <taxon>Amycolatopsis</taxon>
    </lineage>
</organism>
<keyword evidence="4" id="KW-1185">Reference proteome</keyword>
<proteinExistence type="predicted"/>
<dbReference type="InterPro" id="IPR007167">
    <property type="entry name" value="Fe-transptr_FeoA-like"/>
</dbReference>
<accession>A0A558DLD5</accession>
<protein>
    <submittedName>
        <fullName evidence="3">Ferrous iron transport protein A</fullName>
    </submittedName>
</protein>
<dbReference type="GO" id="GO:0046914">
    <property type="term" value="F:transition metal ion binding"/>
    <property type="evidence" value="ECO:0007669"/>
    <property type="project" value="InterPro"/>
</dbReference>
<keyword evidence="1" id="KW-0408">Iron</keyword>
<name>A0A558DLD5_9PSEU</name>
<dbReference type="Pfam" id="PF04023">
    <property type="entry name" value="FeoA"/>
    <property type="match status" value="1"/>
</dbReference>
<evidence type="ECO:0000256" key="1">
    <source>
        <dbReference type="ARBA" id="ARBA00023004"/>
    </source>
</evidence>
<dbReference type="SUPFAM" id="SSF50037">
    <property type="entry name" value="C-terminal domain of transcriptional repressors"/>
    <property type="match status" value="1"/>
</dbReference>
<dbReference type="SMART" id="SM00899">
    <property type="entry name" value="FeoA"/>
    <property type="match status" value="1"/>
</dbReference>
<gene>
    <name evidence="3" type="ORF">FNH05_02155</name>
</gene>
<evidence type="ECO:0000259" key="2">
    <source>
        <dbReference type="SMART" id="SM00899"/>
    </source>
</evidence>
<dbReference type="Proteomes" id="UP000320011">
    <property type="component" value="Unassembled WGS sequence"/>
</dbReference>